<dbReference type="EMBL" id="GBRH01224928">
    <property type="protein sequence ID" value="JAD72967.1"/>
    <property type="molecule type" value="Transcribed_RNA"/>
</dbReference>
<sequence>MMRNGVTSVVKRNPKDWRWFYVTRKRENICIFVMHYC</sequence>
<reference evidence="1" key="2">
    <citation type="journal article" date="2015" name="Data Brief">
        <title>Shoot transcriptome of the giant reed, Arundo donax.</title>
        <authorList>
            <person name="Barrero R.A."/>
            <person name="Guerrero F.D."/>
            <person name="Moolhuijzen P."/>
            <person name="Goolsby J.A."/>
            <person name="Tidwell J."/>
            <person name="Bellgard S.E."/>
            <person name="Bellgard M.I."/>
        </authorList>
    </citation>
    <scope>NUCLEOTIDE SEQUENCE</scope>
    <source>
        <tissue evidence="1">Shoot tissue taken approximately 20 cm above the soil surface</tissue>
    </source>
</reference>
<name>A0A0A9CN81_ARUDO</name>
<proteinExistence type="predicted"/>
<dbReference type="AlphaFoldDB" id="A0A0A9CN81"/>
<organism evidence="1">
    <name type="scientific">Arundo donax</name>
    <name type="common">Giant reed</name>
    <name type="synonym">Donax arundinaceus</name>
    <dbReference type="NCBI Taxonomy" id="35708"/>
    <lineage>
        <taxon>Eukaryota</taxon>
        <taxon>Viridiplantae</taxon>
        <taxon>Streptophyta</taxon>
        <taxon>Embryophyta</taxon>
        <taxon>Tracheophyta</taxon>
        <taxon>Spermatophyta</taxon>
        <taxon>Magnoliopsida</taxon>
        <taxon>Liliopsida</taxon>
        <taxon>Poales</taxon>
        <taxon>Poaceae</taxon>
        <taxon>PACMAD clade</taxon>
        <taxon>Arundinoideae</taxon>
        <taxon>Arundineae</taxon>
        <taxon>Arundo</taxon>
    </lineage>
</organism>
<evidence type="ECO:0000313" key="1">
    <source>
        <dbReference type="EMBL" id="JAD72967.1"/>
    </source>
</evidence>
<protein>
    <submittedName>
        <fullName evidence="1">Uncharacterized protein</fullName>
    </submittedName>
</protein>
<reference evidence="1" key="1">
    <citation type="submission" date="2014-09" db="EMBL/GenBank/DDBJ databases">
        <authorList>
            <person name="Magalhaes I.L.F."/>
            <person name="Oliveira U."/>
            <person name="Santos F.R."/>
            <person name="Vidigal T.H.D.A."/>
            <person name="Brescovit A.D."/>
            <person name="Santos A.J."/>
        </authorList>
    </citation>
    <scope>NUCLEOTIDE SEQUENCE</scope>
    <source>
        <tissue evidence="1">Shoot tissue taken approximately 20 cm above the soil surface</tissue>
    </source>
</reference>
<accession>A0A0A9CN81</accession>